<dbReference type="OrthoDB" id="2951331at2759"/>
<dbReference type="OMA" id="ARSMYLC"/>
<reference evidence="2" key="1">
    <citation type="journal article" date="2017" name="Nat. Ecol. Evol.">
        <title>Genome expansion and lineage-specific genetic innovations in the forest pathogenic fungi Armillaria.</title>
        <authorList>
            <person name="Sipos G."/>
            <person name="Prasanna A.N."/>
            <person name="Walter M.C."/>
            <person name="O'Connor E."/>
            <person name="Balint B."/>
            <person name="Krizsan K."/>
            <person name="Kiss B."/>
            <person name="Hess J."/>
            <person name="Varga T."/>
            <person name="Slot J."/>
            <person name="Riley R."/>
            <person name="Boka B."/>
            <person name="Rigling D."/>
            <person name="Barry K."/>
            <person name="Lee J."/>
            <person name="Mihaltcheva S."/>
            <person name="LaButti K."/>
            <person name="Lipzen A."/>
            <person name="Waldron R."/>
            <person name="Moloney N.M."/>
            <person name="Sperisen C."/>
            <person name="Kredics L."/>
            <person name="Vagvoelgyi C."/>
            <person name="Patrignani A."/>
            <person name="Fitzpatrick D."/>
            <person name="Nagy I."/>
            <person name="Doyle S."/>
            <person name="Anderson J.B."/>
            <person name="Grigoriev I.V."/>
            <person name="Gueldener U."/>
            <person name="Muensterkoetter M."/>
            <person name="Nagy L.G."/>
        </authorList>
    </citation>
    <scope>NUCLEOTIDE SEQUENCE [LARGE SCALE GENOMIC DNA]</scope>
    <source>
        <strain evidence="2">Ar21-2</strain>
    </source>
</reference>
<accession>A0A2H3DFC2</accession>
<proteinExistence type="predicted"/>
<dbReference type="Proteomes" id="UP000217790">
    <property type="component" value="Unassembled WGS sequence"/>
</dbReference>
<sequence length="55" mass="6158">MPDSVPTPSSFNIKPDAFGSSVPEEHPIVSEYREWGPKAPPDLFDLTARSMYLCF</sequence>
<organism evidence="1 2">
    <name type="scientific">Armillaria gallica</name>
    <name type="common">Bulbous honey fungus</name>
    <name type="synonym">Armillaria bulbosa</name>
    <dbReference type="NCBI Taxonomy" id="47427"/>
    <lineage>
        <taxon>Eukaryota</taxon>
        <taxon>Fungi</taxon>
        <taxon>Dikarya</taxon>
        <taxon>Basidiomycota</taxon>
        <taxon>Agaricomycotina</taxon>
        <taxon>Agaricomycetes</taxon>
        <taxon>Agaricomycetidae</taxon>
        <taxon>Agaricales</taxon>
        <taxon>Marasmiineae</taxon>
        <taxon>Physalacriaceae</taxon>
        <taxon>Armillaria</taxon>
    </lineage>
</organism>
<protein>
    <submittedName>
        <fullName evidence="1">Uncharacterized protein</fullName>
    </submittedName>
</protein>
<name>A0A2H3DFC2_ARMGA</name>
<dbReference type="InParanoid" id="A0A2H3DFC2"/>
<keyword evidence="2" id="KW-1185">Reference proteome</keyword>
<dbReference type="AlphaFoldDB" id="A0A2H3DFC2"/>
<gene>
    <name evidence="1" type="ORF">ARMGADRAFT_1083539</name>
</gene>
<dbReference type="EMBL" id="KZ293668">
    <property type="protein sequence ID" value="PBK89558.1"/>
    <property type="molecule type" value="Genomic_DNA"/>
</dbReference>
<evidence type="ECO:0000313" key="1">
    <source>
        <dbReference type="EMBL" id="PBK89558.1"/>
    </source>
</evidence>
<evidence type="ECO:0000313" key="2">
    <source>
        <dbReference type="Proteomes" id="UP000217790"/>
    </source>
</evidence>